<reference evidence="1 2" key="1">
    <citation type="submission" date="2021-02" db="EMBL/GenBank/DDBJ databases">
        <authorList>
            <person name="Vanwijnsberghe S."/>
        </authorList>
    </citation>
    <scope>NUCLEOTIDE SEQUENCE [LARGE SCALE GENOMIC DNA]</scope>
    <source>
        <strain evidence="1 2">R-69776</strain>
    </source>
</reference>
<accession>A0ABN7N9J9</accession>
<gene>
    <name evidence="1" type="ORF">R69776_08225</name>
</gene>
<proteinExistence type="predicted"/>
<dbReference type="Proteomes" id="UP000673821">
    <property type="component" value="Unassembled WGS sequence"/>
</dbReference>
<evidence type="ECO:0000313" key="2">
    <source>
        <dbReference type="Proteomes" id="UP000673821"/>
    </source>
</evidence>
<organism evidence="1 2">
    <name type="scientific">Paraburkholderia nemoris</name>
    <dbReference type="NCBI Taxonomy" id="2793076"/>
    <lineage>
        <taxon>Bacteria</taxon>
        <taxon>Pseudomonadati</taxon>
        <taxon>Pseudomonadota</taxon>
        <taxon>Betaproteobacteria</taxon>
        <taxon>Burkholderiales</taxon>
        <taxon>Burkholderiaceae</taxon>
        <taxon>Paraburkholderia</taxon>
    </lineage>
</organism>
<evidence type="ECO:0000313" key="1">
    <source>
        <dbReference type="EMBL" id="CAE6865383.1"/>
    </source>
</evidence>
<keyword evidence="2" id="KW-1185">Reference proteome</keyword>
<dbReference type="EMBL" id="CAJNBH010000094">
    <property type="protein sequence ID" value="CAE6865383.1"/>
    <property type="molecule type" value="Genomic_DNA"/>
</dbReference>
<name>A0ABN7N9J9_9BURK</name>
<comment type="caution">
    <text evidence="1">The sequence shown here is derived from an EMBL/GenBank/DDBJ whole genome shotgun (WGS) entry which is preliminary data.</text>
</comment>
<protein>
    <submittedName>
        <fullName evidence="1">Uncharacterized protein</fullName>
    </submittedName>
</protein>
<sequence length="155" mass="17424">MLRDHIELLAYLYADLDERMTVVRTEAFGFGQFVTHELARQVGIERLAVTAPLARVRGDRRFWRVFLRGRAARAECFSFVEQSGLVGIPCFAFRAEQFATVGTQPLLGEVTFCCHEPQGAAQRLLFFAQRAGGIALSEQLFQFVGGDRDLARHAD</sequence>